<feature type="domain" description="Major facilitator superfamily (MFS) profile" evidence="7">
    <location>
        <begin position="1"/>
        <end position="525"/>
    </location>
</feature>
<evidence type="ECO:0000313" key="8">
    <source>
        <dbReference type="EMBL" id="CAJ2514124.1"/>
    </source>
</evidence>
<dbReference type="Proteomes" id="UP001295740">
    <property type="component" value="Unassembled WGS sequence"/>
</dbReference>
<name>A0AAI8VZU1_9PEZI</name>
<proteinExistence type="predicted"/>
<evidence type="ECO:0000256" key="4">
    <source>
        <dbReference type="ARBA" id="ARBA00022989"/>
    </source>
</evidence>
<dbReference type="PANTHER" id="PTHR23504:SF2">
    <property type="entry name" value="TRANSPORTER, PUTATIVE (AFU_ORTHOLOGUE AFUA_8G04150)-RELATED"/>
    <property type="match status" value="1"/>
</dbReference>
<keyword evidence="9" id="KW-1185">Reference proteome</keyword>
<evidence type="ECO:0000256" key="3">
    <source>
        <dbReference type="ARBA" id="ARBA00022692"/>
    </source>
</evidence>
<feature type="transmembrane region" description="Helical" evidence="6">
    <location>
        <begin position="407"/>
        <end position="424"/>
    </location>
</feature>
<sequence length="552" mass="59542">MPQEIADASAAFPTRQLTILAQLTRPQTAICRFSEPIAFNSILAYTYVMVQDLHGGDDTDAAFYAGLLVSAYAVAEALTAMGWGALSDRYGRKPVVLIGLGGVAISSLIFGLAQQYWVALLARFIGGALNGNVAVMQTMVAEMVKNPKHEPKAYATQPFVWTLGGILGSAMGGFLAQPATFYPDVFPEDGLFGRYPYLLPNLVAVVTIVLAIIQGIFFLEETNPVLIKAAGFEDSSAFAVIDDTDDEATDETTTLRRAARPSRDGERRPMFVEQSLPGPVEQNFDLRRSSFGTIHSINLPADAQKRPKMPSRAPSYGGRAFNFTIIMLTVALILVSYHQMAFNTLLPTHLLDKPAVRVDGKVDLRGGLGYTVHDVGVYLAVNGVLGLFIQAFVFPVFVDRVGVWKSFVWMIILYPLCYVLMPFLSAMPPHWQSPGIYISLVLQSLLGIIVIPCALILLKDATPHPLVLGKVNGLAMSGCCLARTLSPPIVGIIYAAGGSAAAWFSCAGVAVLGVVQLFWVPRKHLHDVVMDSSVLVKTASHTNGTGEHGVEA</sequence>
<dbReference type="PANTHER" id="PTHR23504">
    <property type="entry name" value="MAJOR FACILITATOR SUPERFAMILY DOMAIN-CONTAINING PROTEIN 10"/>
    <property type="match status" value="1"/>
</dbReference>
<protein>
    <submittedName>
        <fullName evidence="8">Uu.00g022430.m01.CDS01</fullName>
    </submittedName>
</protein>
<organism evidence="8 9">
    <name type="scientific">Anthostomella pinea</name>
    <dbReference type="NCBI Taxonomy" id="933095"/>
    <lineage>
        <taxon>Eukaryota</taxon>
        <taxon>Fungi</taxon>
        <taxon>Dikarya</taxon>
        <taxon>Ascomycota</taxon>
        <taxon>Pezizomycotina</taxon>
        <taxon>Sordariomycetes</taxon>
        <taxon>Xylariomycetidae</taxon>
        <taxon>Xylariales</taxon>
        <taxon>Xylariaceae</taxon>
        <taxon>Anthostomella</taxon>
    </lineage>
</organism>
<keyword evidence="2" id="KW-0813">Transport</keyword>
<feature type="transmembrane region" description="Helical" evidence="6">
    <location>
        <begin position="436"/>
        <end position="459"/>
    </location>
</feature>
<evidence type="ECO:0000256" key="5">
    <source>
        <dbReference type="ARBA" id="ARBA00023136"/>
    </source>
</evidence>
<dbReference type="AlphaFoldDB" id="A0AAI8VZU1"/>
<feature type="transmembrane region" description="Helical" evidence="6">
    <location>
        <begin position="197"/>
        <end position="219"/>
    </location>
</feature>
<feature type="transmembrane region" description="Helical" evidence="6">
    <location>
        <begin position="95"/>
        <end position="114"/>
    </location>
</feature>
<dbReference type="GO" id="GO:0016020">
    <property type="term" value="C:membrane"/>
    <property type="evidence" value="ECO:0007669"/>
    <property type="project" value="UniProtKB-SubCell"/>
</dbReference>
<dbReference type="PROSITE" id="PS50850">
    <property type="entry name" value="MFS"/>
    <property type="match status" value="1"/>
</dbReference>
<keyword evidence="4 6" id="KW-1133">Transmembrane helix</keyword>
<comment type="subcellular location">
    <subcellularLocation>
        <location evidence="1">Membrane</location>
        <topology evidence="1">Multi-pass membrane protein</topology>
    </subcellularLocation>
</comment>
<dbReference type="Pfam" id="PF07690">
    <property type="entry name" value="MFS_1"/>
    <property type="match status" value="1"/>
</dbReference>
<dbReference type="GO" id="GO:0022857">
    <property type="term" value="F:transmembrane transporter activity"/>
    <property type="evidence" value="ECO:0007669"/>
    <property type="project" value="InterPro"/>
</dbReference>
<feature type="transmembrane region" description="Helical" evidence="6">
    <location>
        <begin position="316"/>
        <end position="337"/>
    </location>
</feature>
<feature type="transmembrane region" description="Helical" evidence="6">
    <location>
        <begin position="500"/>
        <end position="520"/>
    </location>
</feature>
<keyword evidence="5 6" id="KW-0472">Membrane</keyword>
<reference evidence="8" key="1">
    <citation type="submission" date="2023-10" db="EMBL/GenBank/DDBJ databases">
        <authorList>
            <person name="Hackl T."/>
        </authorList>
    </citation>
    <scope>NUCLEOTIDE SEQUENCE</scope>
</reference>
<dbReference type="EMBL" id="CAUWAG010000020">
    <property type="protein sequence ID" value="CAJ2514124.1"/>
    <property type="molecule type" value="Genomic_DNA"/>
</dbReference>
<dbReference type="InterPro" id="IPR020846">
    <property type="entry name" value="MFS_dom"/>
</dbReference>
<feature type="transmembrane region" description="Helical" evidence="6">
    <location>
        <begin position="153"/>
        <end position="177"/>
    </location>
</feature>
<dbReference type="SUPFAM" id="SSF103473">
    <property type="entry name" value="MFS general substrate transporter"/>
    <property type="match status" value="1"/>
</dbReference>
<feature type="transmembrane region" description="Helical" evidence="6">
    <location>
        <begin position="375"/>
        <end position="398"/>
    </location>
</feature>
<accession>A0AAI8VZU1</accession>
<comment type="caution">
    <text evidence="8">The sequence shown here is derived from an EMBL/GenBank/DDBJ whole genome shotgun (WGS) entry which is preliminary data.</text>
</comment>
<evidence type="ECO:0000256" key="1">
    <source>
        <dbReference type="ARBA" id="ARBA00004141"/>
    </source>
</evidence>
<feature type="transmembrane region" description="Helical" evidence="6">
    <location>
        <begin position="471"/>
        <end position="494"/>
    </location>
</feature>
<evidence type="ECO:0000313" key="9">
    <source>
        <dbReference type="Proteomes" id="UP001295740"/>
    </source>
</evidence>
<keyword evidence="3 6" id="KW-0812">Transmembrane</keyword>
<feature type="transmembrane region" description="Helical" evidence="6">
    <location>
        <begin position="61"/>
        <end position="83"/>
    </location>
</feature>
<dbReference type="InterPro" id="IPR036259">
    <property type="entry name" value="MFS_trans_sf"/>
</dbReference>
<dbReference type="Gene3D" id="1.20.1250.20">
    <property type="entry name" value="MFS general substrate transporter like domains"/>
    <property type="match status" value="1"/>
</dbReference>
<dbReference type="InterPro" id="IPR011701">
    <property type="entry name" value="MFS"/>
</dbReference>
<gene>
    <name evidence="8" type="ORF">KHLLAP_LOCUS14592</name>
</gene>
<dbReference type="CDD" id="cd17330">
    <property type="entry name" value="MFS_SLC46_TetA_like"/>
    <property type="match status" value="1"/>
</dbReference>
<evidence type="ECO:0000256" key="6">
    <source>
        <dbReference type="SAM" id="Phobius"/>
    </source>
</evidence>
<evidence type="ECO:0000259" key="7">
    <source>
        <dbReference type="PROSITE" id="PS50850"/>
    </source>
</evidence>
<feature type="transmembrane region" description="Helical" evidence="6">
    <location>
        <begin position="120"/>
        <end position="141"/>
    </location>
</feature>
<evidence type="ECO:0000256" key="2">
    <source>
        <dbReference type="ARBA" id="ARBA00022448"/>
    </source>
</evidence>